<dbReference type="Pfam" id="PF00271">
    <property type="entry name" value="Helicase_C"/>
    <property type="match status" value="1"/>
</dbReference>
<evidence type="ECO:0000256" key="18">
    <source>
        <dbReference type="PROSITE-ProRule" id="PRU10141"/>
    </source>
</evidence>
<evidence type="ECO:0000256" key="5">
    <source>
        <dbReference type="ARBA" id="ARBA00022741"/>
    </source>
</evidence>
<dbReference type="Gene3D" id="3.40.50.300">
    <property type="entry name" value="P-loop containing nucleotide triphosphate hydrolases"/>
    <property type="match status" value="2"/>
</dbReference>
<feature type="short sequence motif" description="Q motif" evidence="17">
    <location>
        <begin position="1365"/>
        <end position="1393"/>
    </location>
</feature>
<evidence type="ECO:0000256" key="1">
    <source>
        <dbReference type="ARBA" id="ARBA00012513"/>
    </source>
</evidence>
<evidence type="ECO:0000313" key="26">
    <source>
        <dbReference type="WBParaSite" id="TCONS_00012194.p1"/>
    </source>
</evidence>
<keyword evidence="8" id="KW-0347">Helicase</keyword>
<dbReference type="InterPro" id="IPR017441">
    <property type="entry name" value="Protein_kinase_ATP_BS"/>
</dbReference>
<feature type="coiled-coil region" evidence="19">
    <location>
        <begin position="627"/>
        <end position="668"/>
    </location>
</feature>
<evidence type="ECO:0000256" key="6">
    <source>
        <dbReference type="ARBA" id="ARBA00022777"/>
    </source>
</evidence>
<dbReference type="GO" id="GO:0003676">
    <property type="term" value="F:nucleic acid binding"/>
    <property type="evidence" value="ECO:0007669"/>
    <property type="project" value="InterPro"/>
</dbReference>
<dbReference type="SUPFAM" id="SSF52540">
    <property type="entry name" value="P-loop containing nucleoside triphosphate hydrolases"/>
    <property type="match status" value="2"/>
</dbReference>
<feature type="region of interest" description="Disordered" evidence="20">
    <location>
        <begin position="1164"/>
        <end position="1198"/>
    </location>
</feature>
<dbReference type="PROSITE" id="PS00107">
    <property type="entry name" value="PROTEIN_KINASE_ATP"/>
    <property type="match status" value="1"/>
</dbReference>
<keyword evidence="25" id="KW-1185">Reference proteome</keyword>
<protein>
    <recommendedName>
        <fullName evidence="15">Probable ATP-dependent RNA helicase DDX46</fullName>
        <ecNumber evidence="1">2.7.11.1</ecNumber>
        <ecNumber evidence="2">3.6.4.13</ecNumber>
    </recommendedName>
    <alternativeName>
        <fullName evidence="16">DEAD box protein 46</fullName>
    </alternativeName>
</protein>
<dbReference type="InterPro" id="IPR011545">
    <property type="entry name" value="DEAD/DEAH_box_helicase_dom"/>
</dbReference>
<proteinExistence type="inferred from homology"/>
<evidence type="ECO:0000256" key="7">
    <source>
        <dbReference type="ARBA" id="ARBA00022801"/>
    </source>
</evidence>
<evidence type="ECO:0000256" key="16">
    <source>
        <dbReference type="ARBA" id="ARBA00050042"/>
    </source>
</evidence>
<dbReference type="Gene3D" id="3.30.200.20">
    <property type="entry name" value="Phosphorylase Kinase, domain 1"/>
    <property type="match status" value="1"/>
</dbReference>
<feature type="compositionally biased region" description="Basic and acidic residues" evidence="20">
    <location>
        <begin position="1164"/>
        <end position="1186"/>
    </location>
</feature>
<dbReference type="InterPro" id="IPR051234">
    <property type="entry name" value="TAO_STE20_kinase"/>
</dbReference>
<evidence type="ECO:0000256" key="4">
    <source>
        <dbReference type="ARBA" id="ARBA00022679"/>
    </source>
</evidence>
<dbReference type="FunFam" id="3.40.50.300:FF:000079">
    <property type="entry name" value="probable ATP-dependent RNA helicase DDX17"/>
    <property type="match status" value="1"/>
</dbReference>
<evidence type="ECO:0000259" key="22">
    <source>
        <dbReference type="PROSITE" id="PS51192"/>
    </source>
</evidence>
<evidence type="ECO:0000256" key="2">
    <source>
        <dbReference type="ARBA" id="ARBA00012552"/>
    </source>
</evidence>
<feature type="compositionally biased region" description="Low complexity" evidence="20">
    <location>
        <begin position="1028"/>
        <end position="1058"/>
    </location>
</feature>
<dbReference type="GO" id="GO:0005524">
    <property type="term" value="F:ATP binding"/>
    <property type="evidence" value="ECO:0007669"/>
    <property type="project" value="UniProtKB-UniRule"/>
</dbReference>
<dbReference type="PROSITE" id="PS00039">
    <property type="entry name" value="DEAD_ATP_HELICASE"/>
    <property type="match status" value="1"/>
</dbReference>
<feature type="compositionally biased region" description="Low complexity" evidence="20">
    <location>
        <begin position="393"/>
        <end position="405"/>
    </location>
</feature>
<feature type="region of interest" description="Disordered" evidence="20">
    <location>
        <begin position="1028"/>
        <end position="1151"/>
    </location>
</feature>
<keyword evidence="9 18" id="KW-0067">ATP-binding</keyword>
<dbReference type="GO" id="GO:0003724">
    <property type="term" value="F:RNA helicase activity"/>
    <property type="evidence" value="ECO:0007669"/>
    <property type="project" value="UniProtKB-EC"/>
</dbReference>
<evidence type="ECO:0000259" key="21">
    <source>
        <dbReference type="PROSITE" id="PS50011"/>
    </source>
</evidence>
<evidence type="ECO:0000256" key="10">
    <source>
        <dbReference type="ARBA" id="ARBA00038511"/>
    </source>
</evidence>
<evidence type="ECO:0000313" key="25">
    <source>
        <dbReference type="Proteomes" id="UP000035681"/>
    </source>
</evidence>
<evidence type="ECO:0000256" key="19">
    <source>
        <dbReference type="SAM" id="Coils"/>
    </source>
</evidence>
<dbReference type="WBParaSite" id="TCONS_00012194.p1">
    <property type="protein sequence ID" value="TCONS_00012194.p1"/>
    <property type="gene ID" value="XLOC_007663"/>
</dbReference>
<dbReference type="InterPro" id="IPR000719">
    <property type="entry name" value="Prot_kinase_dom"/>
</dbReference>
<feature type="coiled-coil region" evidence="19">
    <location>
        <begin position="864"/>
        <end position="980"/>
    </location>
</feature>
<dbReference type="GO" id="GO:0004674">
    <property type="term" value="F:protein serine/threonine kinase activity"/>
    <property type="evidence" value="ECO:0007669"/>
    <property type="project" value="UniProtKB-KW"/>
</dbReference>
<keyword evidence="4" id="KW-0808">Transferase</keyword>
<keyword evidence="19" id="KW-0175">Coiled coil</keyword>
<dbReference type="GO" id="GO:0016787">
    <property type="term" value="F:hydrolase activity"/>
    <property type="evidence" value="ECO:0007669"/>
    <property type="project" value="UniProtKB-KW"/>
</dbReference>
<evidence type="ECO:0000256" key="9">
    <source>
        <dbReference type="ARBA" id="ARBA00022840"/>
    </source>
</evidence>
<evidence type="ECO:0000256" key="15">
    <source>
        <dbReference type="ARBA" id="ARBA00050029"/>
    </source>
</evidence>
<feature type="domain" description="Helicase C-terminal" evidence="23">
    <location>
        <begin position="1604"/>
        <end position="1755"/>
    </location>
</feature>
<dbReference type="InterPro" id="IPR056149">
    <property type="entry name" value="PRP5/DDX46/KHDC4_KH"/>
</dbReference>
<comment type="function">
    <text evidence="14">Component of the 17S U2 SnRNP complex of the spliceosome, a large ribonucleoprotein complex that removes introns from transcribed pre-mRNAs. The 17S U2 SnRNP complex (1) directly participates in early spliceosome assembly and (2) mediates recognition of the intron branch site during pre-mRNA splicing by promoting the selection of the pre-mRNA branch-site adenosine, the nucleophile for the first step of splicing. Within the 17S U2 SnRNP complex, DDX46 plays essential roles during assembly of pre-spliceosome and proofreading of the branch site.</text>
</comment>
<dbReference type="CDD" id="cd18787">
    <property type="entry name" value="SF2_C_DEAD"/>
    <property type="match status" value="1"/>
</dbReference>
<dbReference type="EC" id="3.6.4.13" evidence="2"/>
<feature type="compositionally biased region" description="Basic and acidic residues" evidence="20">
    <location>
        <begin position="1122"/>
        <end position="1131"/>
    </location>
</feature>
<dbReference type="AlphaFoldDB" id="A0AAF5I2J8"/>
<feature type="domain" description="DEAD-box RNA helicase Q" evidence="24">
    <location>
        <begin position="1365"/>
        <end position="1393"/>
    </location>
</feature>
<dbReference type="EC" id="2.7.11.1" evidence="1"/>
<evidence type="ECO:0000256" key="3">
    <source>
        <dbReference type="ARBA" id="ARBA00022527"/>
    </source>
</evidence>
<feature type="region of interest" description="Disordered" evidence="20">
    <location>
        <begin position="1205"/>
        <end position="1224"/>
    </location>
</feature>
<dbReference type="InterPro" id="IPR000629">
    <property type="entry name" value="RNA-helicase_DEAD-box_CS"/>
</dbReference>
<dbReference type="InterPro" id="IPR014001">
    <property type="entry name" value="Helicase_ATP-bd"/>
</dbReference>
<keyword evidence="7" id="KW-0378">Hydrolase</keyword>
<feature type="domain" description="Protein kinase" evidence="21">
    <location>
        <begin position="9"/>
        <end position="269"/>
    </location>
</feature>
<name>A0AAF5I2J8_STRER</name>
<keyword evidence="5 18" id="KW-0547">Nucleotide-binding</keyword>
<dbReference type="PROSITE" id="PS51192">
    <property type="entry name" value="HELICASE_ATP_BIND_1"/>
    <property type="match status" value="1"/>
</dbReference>
<evidence type="ECO:0000256" key="13">
    <source>
        <dbReference type="ARBA" id="ARBA00048679"/>
    </source>
</evidence>
<keyword evidence="6" id="KW-0418">Kinase</keyword>
<dbReference type="Pfam" id="PF00270">
    <property type="entry name" value="DEAD"/>
    <property type="match status" value="1"/>
</dbReference>
<dbReference type="SUPFAM" id="SSF56112">
    <property type="entry name" value="Protein kinase-like (PK-like)"/>
    <property type="match status" value="1"/>
</dbReference>
<evidence type="ECO:0000256" key="11">
    <source>
        <dbReference type="ARBA" id="ARBA00047899"/>
    </source>
</evidence>
<feature type="domain" description="Helicase ATP-binding" evidence="22">
    <location>
        <begin position="1396"/>
        <end position="1574"/>
    </location>
</feature>
<dbReference type="PROSITE" id="PS51195">
    <property type="entry name" value="Q_MOTIF"/>
    <property type="match status" value="1"/>
</dbReference>
<dbReference type="PROSITE" id="PS50011">
    <property type="entry name" value="PROTEIN_KINASE_DOM"/>
    <property type="match status" value="1"/>
</dbReference>
<dbReference type="GO" id="GO:0043186">
    <property type="term" value="C:P granule"/>
    <property type="evidence" value="ECO:0007669"/>
    <property type="project" value="UniProtKB-ARBA"/>
</dbReference>
<evidence type="ECO:0000259" key="23">
    <source>
        <dbReference type="PROSITE" id="PS51194"/>
    </source>
</evidence>
<dbReference type="SMART" id="SM00220">
    <property type="entry name" value="S_TKc"/>
    <property type="match status" value="1"/>
</dbReference>
<evidence type="ECO:0000256" key="12">
    <source>
        <dbReference type="ARBA" id="ARBA00047984"/>
    </source>
</evidence>
<dbReference type="Pfam" id="PF23469">
    <property type="entry name" value="KH_12"/>
    <property type="match status" value="1"/>
</dbReference>
<organism evidence="25 26">
    <name type="scientific">Strongyloides stercoralis</name>
    <name type="common">Threadworm</name>
    <dbReference type="NCBI Taxonomy" id="6248"/>
    <lineage>
        <taxon>Eukaryota</taxon>
        <taxon>Metazoa</taxon>
        <taxon>Ecdysozoa</taxon>
        <taxon>Nematoda</taxon>
        <taxon>Chromadorea</taxon>
        <taxon>Rhabditida</taxon>
        <taxon>Tylenchina</taxon>
        <taxon>Panagrolaimomorpha</taxon>
        <taxon>Strongyloidoidea</taxon>
        <taxon>Strongyloididae</taxon>
        <taxon>Strongyloides</taxon>
    </lineage>
</organism>
<dbReference type="FunFam" id="1.10.510.10:FF:000877">
    <property type="entry name" value="TAO kinase 2"/>
    <property type="match status" value="1"/>
</dbReference>
<comment type="catalytic activity">
    <reaction evidence="13">
        <text>L-seryl-[protein] + ATP = O-phospho-L-seryl-[protein] + ADP + H(+)</text>
        <dbReference type="Rhea" id="RHEA:17989"/>
        <dbReference type="Rhea" id="RHEA-COMP:9863"/>
        <dbReference type="Rhea" id="RHEA-COMP:11604"/>
        <dbReference type="ChEBI" id="CHEBI:15378"/>
        <dbReference type="ChEBI" id="CHEBI:29999"/>
        <dbReference type="ChEBI" id="CHEBI:30616"/>
        <dbReference type="ChEBI" id="CHEBI:83421"/>
        <dbReference type="ChEBI" id="CHEBI:456216"/>
        <dbReference type="EC" id="2.7.11.1"/>
    </reaction>
</comment>
<dbReference type="PANTHER" id="PTHR47167">
    <property type="entry name" value="SERINE/THREONINE-PROTEIN KINASE TAO1-LIKE PROTEIN"/>
    <property type="match status" value="1"/>
</dbReference>
<dbReference type="SMART" id="SM00490">
    <property type="entry name" value="HELICc"/>
    <property type="match status" value="1"/>
</dbReference>
<dbReference type="Proteomes" id="UP000035681">
    <property type="component" value="Unplaced"/>
</dbReference>
<dbReference type="InterPro" id="IPR014014">
    <property type="entry name" value="RNA_helicase_DEAD_Q_motif"/>
</dbReference>
<keyword evidence="3" id="KW-0723">Serine/threonine-protein kinase</keyword>
<comment type="similarity">
    <text evidence="10">Belongs to the DEAD box helicase family. DDX46/PRP5 subfamily.</text>
</comment>
<dbReference type="PROSITE" id="PS51194">
    <property type="entry name" value="HELICASE_CTER"/>
    <property type="match status" value="1"/>
</dbReference>
<evidence type="ECO:0000256" key="20">
    <source>
        <dbReference type="SAM" id="MobiDB-lite"/>
    </source>
</evidence>
<dbReference type="SMART" id="SM00487">
    <property type="entry name" value="DEXDc"/>
    <property type="match status" value="1"/>
</dbReference>
<sequence>LMEDPEEIYEDLREIGHGSFGAVFYAQNVNNQETVAIKKMNFSGKQAQEKWLDIIKEVRFLKQVKNDYIVEYKGCYLKDYTCWLVMEYCIGSCSDVIEVLKKPLLESEISSIASQALLGLSFLHSLPRIHRDIKAGNILLTDQGIVKLGDLGSVSTTCPAQSFVGTPYWMAPEVIMAMEDGLYDDRADIWSFGITCLELAEQKPPLFNRPAMSALYHIAQNEPPKLGRVRENGEDAGWSEDFYNFIDRCLKTEPKKRMTSNECLNHSFIINRGGSKLPSTEVILKLIKKTKLIVQEQDNSQYRKMRKLMYLDEQHHHHHHHKNNSNEYNNPQQFKNLNIAGDACSLDSHGTDDDSHFNYQRNSNEDHDSLCNSISSLQSSDLNNGSGSLRKISAQSSEHPSSSSTSKKELIDSFNIKSTVGVPLTEASSEKSTPTIIFSSRVPTGDESIDISTFSAPSTYPRIYGSLKGKVATIPEDIPLTTGQVFTSKKSNASISASNDDSTSSNVLASSQDDFSSKEFLNLDEQGFGNEKISLHGPLSLHRSPQEKINTLRRSKFSTLRTTKIISKEVDEYKKENNMYEQMVGYKRLRQQHQKEIKIQEDKNNVESDGLRLKLEREYDQLIQSSVKELNKIRQQAKTQIDRLIKEHEEVEKKMKKQKSNLNDYKFKTFVNLQKKEYKHNKEKLKVDLKSKSLTRSEYENALKNAKLILNKDREEKEKIFYKELQVNLNTEYFKLKKEHLVTQNNYERKWLEDEYSKKSQQLETSHSLLRRHYELTKDKEIKCFGVLEEIKKRHLGIQHDTELNHQTDHNNRMIDEMRKKHALQSKQQPKELKSKEMLIRKQFRHAVKVRAKQFKTYQSQLLATVSKEEQKELINKLKEEQKRKISALADEYERSINNMVSEQTVQLETWQEEEEKSFNEKLKKDITELKQFQEKQRNNLEIILDKERKSLYEKIESRRKELEEKISQEIKNFNEEKSQRFLALEQKQQLKMDGLIAQEMSFTDSTMYDLQSESIKASNSQFSTILHSSSNVTSPSSHSSTGNIISTRTSSTSGYGSPIVTTGRRRDSFFSKTFDMGKERSSRHSDRDRGRDDSKKKRRRSRSRDDSYSPKRKHSKGTEGSSKKGDDKEKRVRRSNTSMIEAEADVKKRKERVEKWRALMKKKEEEEMKNSKEENAAIPTEEKHSTWTLEDENDDDDEEVINNVSEEQNEEKVNQSNDSVQEEEEIDPLDLFMSELEQTNDKKPKVDTVTIKSTSKLKVITAPIAKTIDEHIDAKKGDIIENDDTNYEAKDDFDLEEAKEQFITKSRTLLQVDHEKVYYAPFNKMFYREVPELTKMTEEEVKEYRKELEGIKIRGTGTLCKPLKSWAQCGFEWKLLSFLKKLGYEKPTPIQAQAIPCILSGRDVIGIAKTGSGKTLAFLLPMFRHILDQPELDEGDGPIGLILTPTRELAMQIWKETQKFSKLLKLKSVCVYGGVGISEQIADLKRQPEIVICTPGRMIEMLHSNNGKVTNLRRITYVVLDEADRMFDMGFEPQVMKIIQNIRPDKQMLLFSATFPKQMEALARKVLDKPVEIQVGGKSIVCKDVCQSVIIIEESHKFLKLLELLGIYYETGNVIIFTEKQEKADEIVNMLIKAGYMAAPLHGSIDQFDRDSTIVDFKQGVVKIIVATSVAARGLDVKKLKLVVNYDCPNHYEDYVHRVGRTGRAGNKGFAYTFILPEGQEKMAGEICRAFESAELKPPQELKDMFKKWKEDMKKEGKVVKIGTGGFGGSGYKYDAIEDEAAVNKRKMEKLLLGMENQIMDDDDEIEEHLTSMMKSNKRYLEKGAINSKVTTPVVGNVEAATAASDSAMEKVKAVAARIAAERAMAAETKPAPIQSGSVITAPNIITGSTIHINVSAAEKAKQIAEALNEKLNYIPTESSSLFDAPENIHYFEEELEINDFPQQVRYKVCSRETISRIQEIADVGISVKGTYYPNNKEPKSGDRKLYIFIEARDEFSLKRAKEEIIYTMKEAFKQITGANKGPQGRYKIV</sequence>
<feature type="compositionally biased region" description="Basic and acidic residues" evidence="20">
    <location>
        <begin position="1065"/>
        <end position="1096"/>
    </location>
</feature>
<dbReference type="Pfam" id="PF00069">
    <property type="entry name" value="Pkinase"/>
    <property type="match status" value="1"/>
</dbReference>
<evidence type="ECO:0000256" key="14">
    <source>
        <dbReference type="ARBA" id="ARBA00049949"/>
    </source>
</evidence>
<evidence type="ECO:0000256" key="17">
    <source>
        <dbReference type="PROSITE-ProRule" id="PRU00552"/>
    </source>
</evidence>
<dbReference type="InterPro" id="IPR011009">
    <property type="entry name" value="Kinase-like_dom_sf"/>
</dbReference>
<dbReference type="Gene3D" id="1.10.510.10">
    <property type="entry name" value="Transferase(Phosphotransferase) domain 1"/>
    <property type="match status" value="1"/>
</dbReference>
<accession>A0AAF5I2J8</accession>
<comment type="catalytic activity">
    <reaction evidence="12">
        <text>ATP + H2O = ADP + phosphate + H(+)</text>
        <dbReference type="Rhea" id="RHEA:13065"/>
        <dbReference type="ChEBI" id="CHEBI:15377"/>
        <dbReference type="ChEBI" id="CHEBI:15378"/>
        <dbReference type="ChEBI" id="CHEBI:30616"/>
        <dbReference type="ChEBI" id="CHEBI:43474"/>
        <dbReference type="ChEBI" id="CHEBI:456216"/>
        <dbReference type="EC" id="3.6.4.13"/>
    </reaction>
</comment>
<dbReference type="PANTHER" id="PTHR47167:SF4">
    <property type="entry name" value="SERINE_THREONINE-PROTEIN KINASE TAO"/>
    <property type="match status" value="1"/>
</dbReference>
<evidence type="ECO:0000259" key="24">
    <source>
        <dbReference type="PROSITE" id="PS51195"/>
    </source>
</evidence>
<reference evidence="26" key="1">
    <citation type="submission" date="2024-02" db="UniProtKB">
        <authorList>
            <consortium name="WormBaseParasite"/>
        </authorList>
    </citation>
    <scope>IDENTIFICATION</scope>
</reference>
<dbReference type="InterPro" id="IPR001650">
    <property type="entry name" value="Helicase_C-like"/>
</dbReference>
<evidence type="ECO:0000256" key="8">
    <source>
        <dbReference type="ARBA" id="ARBA00022806"/>
    </source>
</evidence>
<dbReference type="CDD" id="cd17953">
    <property type="entry name" value="DEADc_DDX46"/>
    <property type="match status" value="1"/>
</dbReference>
<feature type="region of interest" description="Disordered" evidence="20">
    <location>
        <begin position="382"/>
        <end position="410"/>
    </location>
</feature>
<feature type="binding site" evidence="18">
    <location>
        <position position="39"/>
    </location>
    <ligand>
        <name>ATP</name>
        <dbReference type="ChEBI" id="CHEBI:30616"/>
    </ligand>
</feature>
<dbReference type="InterPro" id="IPR027417">
    <property type="entry name" value="P-loop_NTPase"/>
</dbReference>
<feature type="region of interest" description="Disordered" evidence="20">
    <location>
        <begin position="314"/>
        <end position="333"/>
    </location>
</feature>
<comment type="catalytic activity">
    <reaction evidence="11">
        <text>L-threonyl-[protein] + ATP = O-phospho-L-threonyl-[protein] + ADP + H(+)</text>
        <dbReference type="Rhea" id="RHEA:46608"/>
        <dbReference type="Rhea" id="RHEA-COMP:11060"/>
        <dbReference type="Rhea" id="RHEA-COMP:11605"/>
        <dbReference type="ChEBI" id="CHEBI:15378"/>
        <dbReference type="ChEBI" id="CHEBI:30013"/>
        <dbReference type="ChEBI" id="CHEBI:30616"/>
        <dbReference type="ChEBI" id="CHEBI:61977"/>
        <dbReference type="ChEBI" id="CHEBI:456216"/>
        <dbReference type="EC" id="2.7.11.1"/>
    </reaction>
</comment>